<proteinExistence type="predicted"/>
<accession>A0ABP8BCY4</accession>
<dbReference type="EMBL" id="BAABBY010000005">
    <property type="protein sequence ID" value="GAA4203895.1"/>
    <property type="molecule type" value="Genomic_DNA"/>
</dbReference>
<evidence type="ECO:0000313" key="1">
    <source>
        <dbReference type="EMBL" id="GAA4203895.1"/>
    </source>
</evidence>
<keyword evidence="2" id="KW-1185">Reference proteome</keyword>
<name>A0ABP8BCY4_9SPHI</name>
<protein>
    <submittedName>
        <fullName evidence="1">Uncharacterized protein</fullName>
    </submittedName>
</protein>
<comment type="caution">
    <text evidence="1">The sequence shown here is derived from an EMBL/GenBank/DDBJ whole genome shotgun (WGS) entry which is preliminary data.</text>
</comment>
<organism evidence="1 2">
    <name type="scientific">Pedobacter jeongneungensis</name>
    <dbReference type="NCBI Taxonomy" id="947309"/>
    <lineage>
        <taxon>Bacteria</taxon>
        <taxon>Pseudomonadati</taxon>
        <taxon>Bacteroidota</taxon>
        <taxon>Sphingobacteriia</taxon>
        <taxon>Sphingobacteriales</taxon>
        <taxon>Sphingobacteriaceae</taxon>
        <taxon>Pedobacter</taxon>
    </lineage>
</organism>
<reference evidence="2" key="1">
    <citation type="journal article" date="2019" name="Int. J. Syst. Evol. Microbiol.">
        <title>The Global Catalogue of Microorganisms (GCM) 10K type strain sequencing project: providing services to taxonomists for standard genome sequencing and annotation.</title>
        <authorList>
            <consortium name="The Broad Institute Genomics Platform"/>
            <consortium name="The Broad Institute Genome Sequencing Center for Infectious Disease"/>
            <person name="Wu L."/>
            <person name="Ma J."/>
        </authorList>
    </citation>
    <scope>NUCLEOTIDE SEQUENCE [LARGE SCALE GENOMIC DNA]</scope>
    <source>
        <strain evidence="2">JCM 17626</strain>
    </source>
</reference>
<sequence>MTNVGLDLNNDHMTKDSSYDHSLDFISNHDIKLTIREKGKKDIKDTINVGNEKVLFRDLKPEVANKIKDEIDKLSGYNSDNMDQLEKLSFGFIDLNKAYSRQKQTLIGQFNLIFGNTVADHSAAVETLLRLFRDAENVLNQGGVVQLMDPSKRVHSNAINHAIAIITNEQKAYQLWRSQADEIAKKIGITLAERSRFELEFKNSFDLFKDTKQAEHQKILKFVVDNKSVFNNHTSEVECIEDLYSQFTGKHNTQLTSATIKATLFAAYIEVRETL</sequence>
<gene>
    <name evidence="1" type="ORF">GCM10022289_20880</name>
</gene>
<dbReference type="Proteomes" id="UP001501772">
    <property type="component" value="Unassembled WGS sequence"/>
</dbReference>
<evidence type="ECO:0000313" key="2">
    <source>
        <dbReference type="Proteomes" id="UP001501772"/>
    </source>
</evidence>